<dbReference type="Gene3D" id="1.25.40.10">
    <property type="entry name" value="Tetratricopeptide repeat domain"/>
    <property type="match status" value="1"/>
</dbReference>
<sequence>MNKFYILIISLISVSNVIAQEKKSDFDKFKANAVKNSCECFHKIKQNQLYNRKELYDKIKSCIDEEVLAFQMIDKLSAISVETNGKKKKDKKEIKINIDTNEKSGEYLKYYRAIESDLFDNCDNFRDIIASSEIGLENEIPSENRKALDYYSEGLKAVKESNWKSAADFFANAVKEDPKFYYAWDNLGVNLRRLERYDEAIEAYQKSLQINPYGAMPLQNIAVAYIHQKNYTAAIEAYEKFADIYPNNPETFYGLGHLYIVDLKEYEKGLDYMCKAYNKYIENNSPYRSDAETVISVAYQAMKKNNQEEKFMEILKKNNIHIGE</sequence>
<dbReference type="PANTHER" id="PTHR44943:SF4">
    <property type="entry name" value="TPR REPEAT-CONTAINING PROTEIN MJ0798"/>
    <property type="match status" value="1"/>
</dbReference>
<dbReference type="Pfam" id="PF13424">
    <property type="entry name" value="TPR_12"/>
    <property type="match status" value="1"/>
</dbReference>
<keyword evidence="2 3" id="KW-0802">TPR repeat</keyword>
<keyword evidence="5" id="KW-1185">Reference proteome</keyword>
<protein>
    <submittedName>
        <fullName evidence="4">Tetratricopeptide repeat protein</fullName>
    </submittedName>
</protein>
<dbReference type="SMART" id="SM00028">
    <property type="entry name" value="TPR"/>
    <property type="match status" value="3"/>
</dbReference>
<dbReference type="Proteomes" id="UP000510643">
    <property type="component" value="Chromosome"/>
</dbReference>
<evidence type="ECO:0000313" key="5">
    <source>
        <dbReference type="Proteomes" id="UP000510643"/>
    </source>
</evidence>
<evidence type="ECO:0000256" key="1">
    <source>
        <dbReference type="ARBA" id="ARBA00022737"/>
    </source>
</evidence>
<dbReference type="RefSeq" id="WP_180904785.1">
    <property type="nucleotide sequence ID" value="NZ_CP040908.1"/>
</dbReference>
<evidence type="ECO:0000256" key="2">
    <source>
        <dbReference type="ARBA" id="ARBA00022803"/>
    </source>
</evidence>
<dbReference type="KEGG" id="efal:FH779_11490"/>
<gene>
    <name evidence="4" type="ORF">FH779_11490</name>
</gene>
<name>A0A7H9DVC9_9FLAO</name>
<dbReference type="GeneID" id="78402090"/>
<dbReference type="InterPro" id="IPR019734">
    <property type="entry name" value="TPR_rpt"/>
</dbReference>
<dbReference type="AlphaFoldDB" id="A0A7H9DVC9"/>
<dbReference type="PROSITE" id="PS50293">
    <property type="entry name" value="TPR_REGION"/>
    <property type="match status" value="1"/>
</dbReference>
<reference evidence="4 5" key="1">
    <citation type="submission" date="2019-06" db="EMBL/GenBank/DDBJ databases">
        <title>Emergence of pandrug resistant Empedobacter falsenii in China.</title>
        <authorList>
            <person name="Dong N."/>
            <person name="Chen S."/>
            <person name="Zhang R."/>
        </authorList>
    </citation>
    <scope>NUCLEOTIDE SEQUENCE [LARGE SCALE GENOMIC DNA]</scope>
    <source>
        <strain evidence="4 5">1681-1</strain>
    </source>
</reference>
<feature type="repeat" description="TPR" evidence="3">
    <location>
        <begin position="215"/>
        <end position="248"/>
    </location>
</feature>
<proteinExistence type="predicted"/>
<dbReference type="SUPFAM" id="SSF48452">
    <property type="entry name" value="TPR-like"/>
    <property type="match status" value="1"/>
</dbReference>
<keyword evidence="1" id="KW-0677">Repeat</keyword>
<dbReference type="EMBL" id="CP040908">
    <property type="protein sequence ID" value="QLL58671.1"/>
    <property type="molecule type" value="Genomic_DNA"/>
</dbReference>
<dbReference type="InterPro" id="IPR011990">
    <property type="entry name" value="TPR-like_helical_dom_sf"/>
</dbReference>
<evidence type="ECO:0000313" key="4">
    <source>
        <dbReference type="EMBL" id="QLL58671.1"/>
    </source>
</evidence>
<dbReference type="InterPro" id="IPR051685">
    <property type="entry name" value="Ycf3/AcsC/BcsC/TPR_MFPF"/>
</dbReference>
<organism evidence="4 5">
    <name type="scientific">Empedobacter falsenii</name>
    <dbReference type="NCBI Taxonomy" id="343874"/>
    <lineage>
        <taxon>Bacteria</taxon>
        <taxon>Pseudomonadati</taxon>
        <taxon>Bacteroidota</taxon>
        <taxon>Flavobacteriia</taxon>
        <taxon>Flavobacteriales</taxon>
        <taxon>Weeksellaceae</taxon>
        <taxon>Empedobacter</taxon>
    </lineage>
</organism>
<dbReference type="PANTHER" id="PTHR44943">
    <property type="entry name" value="CELLULOSE SYNTHASE OPERON PROTEIN C"/>
    <property type="match status" value="1"/>
</dbReference>
<feature type="repeat" description="TPR" evidence="3">
    <location>
        <begin position="181"/>
        <end position="214"/>
    </location>
</feature>
<dbReference type="PROSITE" id="PS50005">
    <property type="entry name" value="TPR"/>
    <property type="match status" value="2"/>
</dbReference>
<accession>A0A7H9DVC9</accession>
<evidence type="ECO:0000256" key="3">
    <source>
        <dbReference type="PROSITE-ProRule" id="PRU00339"/>
    </source>
</evidence>